<evidence type="ECO:0000313" key="1">
    <source>
        <dbReference type="EMBL" id="MCM5682688.1"/>
    </source>
</evidence>
<dbReference type="InterPro" id="IPR021675">
    <property type="entry name" value="DUF3261"/>
</dbReference>
<dbReference type="PROSITE" id="PS51257">
    <property type="entry name" value="PROKAR_LIPOPROTEIN"/>
    <property type="match status" value="1"/>
</dbReference>
<proteinExistence type="predicted"/>
<reference evidence="1" key="1">
    <citation type="submission" date="2022-05" db="EMBL/GenBank/DDBJ databases">
        <title>Schlegelella sp. nov., isolated from mangrove soil.</title>
        <authorList>
            <person name="Liu Y."/>
            <person name="Ge X."/>
            <person name="Liu W."/>
        </authorList>
    </citation>
    <scope>NUCLEOTIDE SEQUENCE</scope>
    <source>
        <strain evidence="1">S2-27</strain>
    </source>
</reference>
<comment type="caution">
    <text evidence="1">The sequence shown here is derived from an EMBL/GenBank/DDBJ whole genome shotgun (WGS) entry which is preliminary data.</text>
</comment>
<dbReference type="Proteomes" id="UP001165541">
    <property type="component" value="Unassembled WGS sequence"/>
</dbReference>
<sequence length="179" mass="19816">MLNLFRHVLWALPLVLAGCASGPKPVPELLLRLHPSTLGTSLALTQRLEVTAVGRRQAVEALLEADAQTVRLALLDLGRTGARLSWDGEQLTESRADWWPAQVSGSRILSDLQLALWPVKAIRDGLPPGWTVEETSTLRELRYGAEAVARVRRARADRIELDNLKDGYRLTIESQALQP</sequence>
<evidence type="ECO:0000313" key="2">
    <source>
        <dbReference type="Proteomes" id="UP001165541"/>
    </source>
</evidence>
<gene>
    <name evidence="1" type="ORF">M8A51_24415</name>
</gene>
<protein>
    <submittedName>
        <fullName evidence="1">DUF3261 domain-containing protein</fullName>
    </submittedName>
</protein>
<keyword evidence="2" id="KW-1185">Reference proteome</keyword>
<dbReference type="Pfam" id="PF11659">
    <property type="entry name" value="DUF3261"/>
    <property type="match status" value="1"/>
</dbReference>
<dbReference type="EMBL" id="JAMKFE010000022">
    <property type="protein sequence ID" value="MCM5682688.1"/>
    <property type="molecule type" value="Genomic_DNA"/>
</dbReference>
<organism evidence="1 2">
    <name type="scientific">Caldimonas mangrovi</name>
    <dbReference type="NCBI Taxonomy" id="2944811"/>
    <lineage>
        <taxon>Bacteria</taxon>
        <taxon>Pseudomonadati</taxon>
        <taxon>Pseudomonadota</taxon>
        <taxon>Betaproteobacteria</taxon>
        <taxon>Burkholderiales</taxon>
        <taxon>Sphaerotilaceae</taxon>
        <taxon>Caldimonas</taxon>
    </lineage>
</organism>
<name>A0ABT0YVA7_9BURK</name>
<accession>A0ABT0YVA7</accession>